<dbReference type="InterPro" id="IPR012340">
    <property type="entry name" value="NA-bd_OB-fold"/>
</dbReference>
<dbReference type="RefSeq" id="WP_130528858.1">
    <property type="nucleotide sequence ID" value="NZ_SHMD01000002.1"/>
</dbReference>
<dbReference type="PROSITE" id="PS50862">
    <property type="entry name" value="AA_TRNA_LIGASE_II"/>
    <property type="match status" value="1"/>
</dbReference>
<dbReference type="Gene3D" id="3.30.930.10">
    <property type="entry name" value="Bira Bifunctional Protein, Domain 2"/>
    <property type="match status" value="1"/>
</dbReference>
<feature type="region of interest" description="Aspartate" evidence="8">
    <location>
        <begin position="193"/>
        <end position="196"/>
    </location>
</feature>
<dbReference type="Pfam" id="PF02938">
    <property type="entry name" value="GAD"/>
    <property type="match status" value="1"/>
</dbReference>
<dbReference type="Gene3D" id="3.30.1360.30">
    <property type="entry name" value="GAD-like domain"/>
    <property type="match status" value="1"/>
</dbReference>
<keyword evidence="5 8" id="KW-0067">ATP-binding</keyword>
<keyword evidence="2 8" id="KW-0963">Cytoplasm</keyword>
<accession>A0ABY1WHK9</accession>
<dbReference type="PANTHER" id="PTHR22594:SF5">
    <property type="entry name" value="ASPARTATE--TRNA LIGASE, MITOCHONDRIAL"/>
    <property type="match status" value="1"/>
</dbReference>
<evidence type="ECO:0000313" key="11">
    <source>
        <dbReference type="Proteomes" id="UP000293089"/>
    </source>
</evidence>
<dbReference type="NCBIfam" id="NF001750">
    <property type="entry name" value="PRK00476.1"/>
    <property type="match status" value="1"/>
</dbReference>
<evidence type="ECO:0000256" key="6">
    <source>
        <dbReference type="ARBA" id="ARBA00022917"/>
    </source>
</evidence>
<dbReference type="InterPro" id="IPR047089">
    <property type="entry name" value="Asp-tRNA-ligase_1_N"/>
</dbReference>
<dbReference type="InterPro" id="IPR029351">
    <property type="entry name" value="GAD_dom"/>
</dbReference>
<dbReference type="EC" id="6.1.1.12" evidence="8"/>
<dbReference type="InterPro" id="IPR006195">
    <property type="entry name" value="aa-tRNA-synth_II"/>
</dbReference>
<dbReference type="Pfam" id="PF01336">
    <property type="entry name" value="tRNA_anti-codon"/>
    <property type="match status" value="1"/>
</dbReference>
<organism evidence="10 11">
    <name type="scientific">Pseudoxanthomonas winnipegensis</name>
    <dbReference type="NCBI Taxonomy" id="2480810"/>
    <lineage>
        <taxon>Bacteria</taxon>
        <taxon>Pseudomonadati</taxon>
        <taxon>Pseudomonadota</taxon>
        <taxon>Gammaproteobacteria</taxon>
        <taxon>Lysobacterales</taxon>
        <taxon>Lysobacteraceae</taxon>
        <taxon>Pseudoxanthomonas</taxon>
    </lineage>
</organism>
<comment type="caution">
    <text evidence="10">The sequence shown here is derived from an EMBL/GenBank/DDBJ whole genome shotgun (WGS) entry which is preliminary data.</text>
</comment>
<dbReference type="InterPro" id="IPR004115">
    <property type="entry name" value="GAD-like_sf"/>
</dbReference>
<sequence length="583" mass="64719">MRTHFCGLVDETLIGQTVTLAGWTDVARNQGGVCFIDLRDHEGIVQVTVELDNAEVFAVAASLGYEDVLQVEGVVRARHAVNDKLKTGKVEVIASKMTVLNKAAPLPFHAHENPGEDTRLKYRYLDLRRPEMQRMQRTRIRLVQALRRHLDARGFQDIETPILTKATPEGARDFLVPARMHPGEFYALPQSPQLFKQILMVAGFDRYYQIARCFRDEALRADRQLEFTQLDMEFAFVRERDVQDFVEEMIRAIFKEVVDVELDAQFPRMTWAEAMRRYGSDKPDLRIDLELVDVAELVKDSDFAVFTGPANDADGRVAALRIPGGAALSRKQIDEYAAHAAKYGSKGLAYIKIGESGEITSPIAKFFAEDKFAALIAHVGAGKGDLVFFGAGAYGKVSDFMGAVRLKAGKDFGLVQDGWRPLWVTDFPMFEWDEEAQRYVALHHPFTAPAVDSIEDLRAHARTAVSRGYDMVLNGNEIGGGSIRIHRPEMQSAVFELLGIGAEEARAKFGFLLDALNYGAPPHGGIAFGIDRIAALMAGTESIRDVIPFPKTTGAQDLMTDAPSPIPDAQLAEVHVQVRPKSE</sequence>
<comment type="caution">
    <text evidence="8">Lacks conserved residue(s) required for the propagation of feature annotation.</text>
</comment>
<evidence type="ECO:0000256" key="5">
    <source>
        <dbReference type="ARBA" id="ARBA00022840"/>
    </source>
</evidence>
<dbReference type="Pfam" id="PF00152">
    <property type="entry name" value="tRNA-synt_2"/>
    <property type="match status" value="1"/>
</dbReference>
<reference evidence="10 11" key="1">
    <citation type="submission" date="2019-02" db="EMBL/GenBank/DDBJ databases">
        <title>WGS of Pseudoxanthomonas species novum from clinical isolates.</title>
        <authorList>
            <person name="Bernier A.-M."/>
            <person name="Bernard K."/>
            <person name="Vachon A."/>
        </authorList>
    </citation>
    <scope>NUCLEOTIDE SEQUENCE [LARGE SCALE GENOMIC DNA]</scope>
    <source>
        <strain evidence="11">NML 170316</strain>
    </source>
</reference>
<evidence type="ECO:0000256" key="3">
    <source>
        <dbReference type="ARBA" id="ARBA00022598"/>
    </source>
</evidence>
<keyword evidence="6 8" id="KW-0648">Protein biosynthesis</keyword>
<dbReference type="EMBL" id="SHME01000001">
    <property type="protein sequence ID" value="TAA22230.1"/>
    <property type="molecule type" value="Genomic_DNA"/>
</dbReference>
<dbReference type="InterPro" id="IPR047090">
    <property type="entry name" value="AspRS_core"/>
</dbReference>
<gene>
    <name evidence="8 10" type="primary">aspS</name>
    <name evidence="10" type="ORF">EA658_01120</name>
</gene>
<comment type="subunit">
    <text evidence="8">Homodimer.</text>
</comment>
<evidence type="ECO:0000256" key="1">
    <source>
        <dbReference type="ARBA" id="ARBA00006303"/>
    </source>
</evidence>
<comment type="subcellular location">
    <subcellularLocation>
        <location evidence="8">Cytoplasm</location>
    </subcellularLocation>
</comment>
<keyword evidence="3 8" id="KW-0436">Ligase</keyword>
<comment type="catalytic activity">
    <reaction evidence="8">
        <text>tRNA(Asp) + L-aspartate + ATP = L-aspartyl-tRNA(Asp) + AMP + diphosphate</text>
        <dbReference type="Rhea" id="RHEA:19649"/>
        <dbReference type="Rhea" id="RHEA-COMP:9660"/>
        <dbReference type="Rhea" id="RHEA-COMP:9678"/>
        <dbReference type="ChEBI" id="CHEBI:29991"/>
        <dbReference type="ChEBI" id="CHEBI:30616"/>
        <dbReference type="ChEBI" id="CHEBI:33019"/>
        <dbReference type="ChEBI" id="CHEBI:78442"/>
        <dbReference type="ChEBI" id="CHEBI:78516"/>
        <dbReference type="ChEBI" id="CHEBI:456215"/>
        <dbReference type="EC" id="6.1.1.12"/>
    </reaction>
</comment>
<dbReference type="InterPro" id="IPR004365">
    <property type="entry name" value="NA-bd_OB_tRNA"/>
</dbReference>
<dbReference type="InterPro" id="IPR004364">
    <property type="entry name" value="Aa-tRNA-synt_II"/>
</dbReference>
<dbReference type="Gene3D" id="2.40.50.140">
    <property type="entry name" value="Nucleic acid-binding proteins"/>
    <property type="match status" value="1"/>
</dbReference>
<dbReference type="SUPFAM" id="SSF55681">
    <property type="entry name" value="Class II aaRS and biotin synthetases"/>
    <property type="match status" value="1"/>
</dbReference>
<feature type="binding site" evidence="8">
    <location>
        <position position="215"/>
    </location>
    <ligand>
        <name>L-aspartate</name>
        <dbReference type="ChEBI" id="CHEBI:29991"/>
    </ligand>
</feature>
<evidence type="ECO:0000256" key="7">
    <source>
        <dbReference type="ARBA" id="ARBA00023146"/>
    </source>
</evidence>
<comment type="similarity">
    <text evidence="1 8">Belongs to the class-II aminoacyl-tRNA synthetase family. Type 1 subfamily.</text>
</comment>
<dbReference type="PRINTS" id="PR01042">
    <property type="entry name" value="TRNASYNTHASP"/>
</dbReference>
<keyword evidence="4 8" id="KW-0547">Nucleotide-binding</keyword>
<dbReference type="CDD" id="cd04317">
    <property type="entry name" value="EcAspRS_like_N"/>
    <property type="match status" value="1"/>
</dbReference>
<feature type="binding site" evidence="8">
    <location>
        <position position="484"/>
    </location>
    <ligand>
        <name>L-aspartate</name>
        <dbReference type="ChEBI" id="CHEBI:29991"/>
    </ligand>
</feature>
<dbReference type="CDD" id="cd00777">
    <property type="entry name" value="AspRS_core"/>
    <property type="match status" value="1"/>
</dbReference>
<keyword evidence="11" id="KW-1185">Reference proteome</keyword>
<comment type="function">
    <text evidence="8">Catalyzes the attachment of L-aspartate to tRNA(Asp) in a two-step reaction: L-aspartate is first activated by ATP to form Asp-AMP and then transferred to the acceptor end of tRNA(Asp).</text>
</comment>
<dbReference type="PANTHER" id="PTHR22594">
    <property type="entry name" value="ASPARTYL/LYSYL-TRNA SYNTHETASE"/>
    <property type="match status" value="1"/>
</dbReference>
<keyword evidence="7 8" id="KW-0030">Aminoacyl-tRNA synthetase</keyword>
<dbReference type="SUPFAM" id="SSF55261">
    <property type="entry name" value="GAD domain-like"/>
    <property type="match status" value="1"/>
</dbReference>
<protein>
    <recommendedName>
        <fullName evidence="8">Aspartate--tRNA ligase</fullName>
        <ecNumber evidence="8">6.1.1.12</ecNumber>
    </recommendedName>
    <alternativeName>
        <fullName evidence="8">Aspartyl-tRNA synthetase</fullName>
        <shortName evidence="8">AspRS</shortName>
    </alternativeName>
</protein>
<name>A0ABY1WHK9_9GAMM</name>
<evidence type="ECO:0000313" key="10">
    <source>
        <dbReference type="EMBL" id="TAA22230.1"/>
    </source>
</evidence>
<feature type="binding site" evidence="8">
    <location>
        <position position="224"/>
    </location>
    <ligand>
        <name>ATP</name>
        <dbReference type="ChEBI" id="CHEBI:30616"/>
    </ligand>
</feature>
<dbReference type="InterPro" id="IPR045864">
    <property type="entry name" value="aa-tRNA-synth_II/BPL/LPL"/>
</dbReference>
<feature type="binding site" evidence="8">
    <location>
        <position position="169"/>
    </location>
    <ligand>
        <name>L-aspartate</name>
        <dbReference type="ChEBI" id="CHEBI:29991"/>
    </ligand>
</feature>
<evidence type="ECO:0000256" key="8">
    <source>
        <dbReference type="HAMAP-Rule" id="MF_00044"/>
    </source>
</evidence>
<dbReference type="GO" id="GO:0004815">
    <property type="term" value="F:aspartate-tRNA ligase activity"/>
    <property type="evidence" value="ECO:0007669"/>
    <property type="project" value="UniProtKB-EC"/>
</dbReference>
<dbReference type="SUPFAM" id="SSF50249">
    <property type="entry name" value="Nucleic acid-binding proteins"/>
    <property type="match status" value="1"/>
</dbReference>
<feature type="binding site" evidence="8">
    <location>
        <begin position="215"/>
        <end position="217"/>
    </location>
    <ligand>
        <name>ATP</name>
        <dbReference type="ChEBI" id="CHEBI:30616"/>
    </ligand>
</feature>
<feature type="domain" description="Aminoacyl-transfer RNA synthetases class-II family profile" evidence="9">
    <location>
        <begin position="141"/>
        <end position="548"/>
    </location>
</feature>
<feature type="binding site" evidence="8">
    <location>
        <position position="477"/>
    </location>
    <ligand>
        <name>ATP</name>
        <dbReference type="ChEBI" id="CHEBI:30616"/>
    </ligand>
</feature>
<proteinExistence type="inferred from homology"/>
<dbReference type="InterPro" id="IPR002312">
    <property type="entry name" value="Asp/Asn-tRNA-synth_IIb"/>
</dbReference>
<evidence type="ECO:0000256" key="4">
    <source>
        <dbReference type="ARBA" id="ARBA00022741"/>
    </source>
</evidence>
<feature type="binding site" evidence="8">
    <location>
        <position position="443"/>
    </location>
    <ligand>
        <name>L-aspartate</name>
        <dbReference type="ChEBI" id="CHEBI:29991"/>
    </ligand>
</feature>
<dbReference type="InterPro" id="IPR004524">
    <property type="entry name" value="Asp-tRNA-ligase_1"/>
</dbReference>
<dbReference type="Proteomes" id="UP000293089">
    <property type="component" value="Unassembled WGS sequence"/>
</dbReference>
<dbReference type="HAMAP" id="MF_00044">
    <property type="entry name" value="Asp_tRNA_synth_type1"/>
    <property type="match status" value="1"/>
</dbReference>
<dbReference type="NCBIfam" id="TIGR00459">
    <property type="entry name" value="aspS_bact"/>
    <property type="match status" value="1"/>
</dbReference>
<feature type="binding site" evidence="8">
    <location>
        <begin position="529"/>
        <end position="532"/>
    </location>
    <ligand>
        <name>ATP</name>
        <dbReference type="ChEBI" id="CHEBI:30616"/>
    </ligand>
</feature>
<evidence type="ECO:0000256" key="2">
    <source>
        <dbReference type="ARBA" id="ARBA00022490"/>
    </source>
</evidence>
<evidence type="ECO:0000259" key="9">
    <source>
        <dbReference type="PROSITE" id="PS50862"/>
    </source>
</evidence>